<protein>
    <submittedName>
        <fullName evidence="1">DUF2252 domain-containing protein</fullName>
    </submittedName>
</protein>
<dbReference type="AlphaFoldDB" id="A0A5J6GPL0"/>
<gene>
    <name evidence="1" type="ORF">CP970_32365</name>
</gene>
<dbReference type="SUPFAM" id="SSF56112">
    <property type="entry name" value="Protein kinase-like (PK-like)"/>
    <property type="match status" value="1"/>
</dbReference>
<dbReference type="Pfam" id="PF10009">
    <property type="entry name" value="DUF2252"/>
    <property type="match status" value="1"/>
</dbReference>
<name>A0A5J6GPL0_STRKN</name>
<accession>A0A5J6GPL0</accession>
<dbReference type="RefSeq" id="WP_055550302.1">
    <property type="nucleotide sequence ID" value="NZ_CP023699.1"/>
</dbReference>
<evidence type="ECO:0000313" key="1">
    <source>
        <dbReference type="EMBL" id="QEU94966.1"/>
    </source>
</evidence>
<dbReference type="Proteomes" id="UP000325529">
    <property type="component" value="Chromosome"/>
</dbReference>
<dbReference type="PANTHER" id="PTHR39441">
    <property type="entry name" value="DUF2252 DOMAIN-CONTAINING PROTEIN"/>
    <property type="match status" value="1"/>
</dbReference>
<dbReference type="OrthoDB" id="1491115at2"/>
<evidence type="ECO:0000313" key="2">
    <source>
        <dbReference type="Proteomes" id="UP000325529"/>
    </source>
</evidence>
<dbReference type="EMBL" id="CP023699">
    <property type="protein sequence ID" value="QEU94966.1"/>
    <property type="molecule type" value="Genomic_DNA"/>
</dbReference>
<reference evidence="1 2" key="1">
    <citation type="submission" date="2017-09" db="EMBL/GenBank/DDBJ databases">
        <authorList>
            <person name="Lee N."/>
            <person name="Cho B.-K."/>
        </authorList>
    </citation>
    <scope>NUCLEOTIDE SEQUENCE [LARGE SCALE GENOMIC DNA]</scope>
    <source>
        <strain evidence="1 2">ATCC 12853</strain>
    </source>
</reference>
<dbReference type="KEGG" id="ska:CP970_32365"/>
<dbReference type="InterPro" id="IPR011009">
    <property type="entry name" value="Kinase-like_dom_sf"/>
</dbReference>
<organism evidence="1 2">
    <name type="scientific">Streptomyces kanamyceticus</name>
    <dbReference type="NCBI Taxonomy" id="1967"/>
    <lineage>
        <taxon>Bacteria</taxon>
        <taxon>Bacillati</taxon>
        <taxon>Actinomycetota</taxon>
        <taxon>Actinomycetes</taxon>
        <taxon>Kitasatosporales</taxon>
        <taxon>Streptomycetaceae</taxon>
        <taxon>Streptomyces</taxon>
    </lineage>
</organism>
<dbReference type="PANTHER" id="PTHR39441:SF1">
    <property type="entry name" value="DUF2252 DOMAIN-CONTAINING PROTEIN"/>
    <property type="match status" value="1"/>
</dbReference>
<dbReference type="InterPro" id="IPR018721">
    <property type="entry name" value="DUF2252"/>
</dbReference>
<keyword evidence="2" id="KW-1185">Reference proteome</keyword>
<proteinExistence type="predicted"/>
<sequence>MSVPQPTAEQRGEQILAVFGTAFGELLAADPAAFRVKFRKMASSAFAFYRGTACLFYADLEREQHGGPYLDDRTGRVWIHGDLHAENFGTYMDAQGRLIFNVNDFDEAYVGPFTWDLKRFAASMALIGYSKALSDEQIADLVRVYAAAYRERVHDLATGAKSDEVPPFTLDTAQGPLLDALRDARSLTRFSLLDSMTEIRDFERRFAPGGGSIELDAATRYKVLAAFDGYLETLPDSSLTRPDSYRVKDVVGRRGIGIGSAGLPSYNILLEGNSDALENDVVIYLKQAQTPAVSRHITDPAIRGYFQHEGHRTVISQRALQAHADPWLGWTELDGAGQLVAEVSPYAVDLDWSDIDDLDEISQVVADLGRATATMHAAADDESGHSDLVPFSTERAIDAAIAADEGGFADLLVDFAHAYGARARADHQIFVDLFRNGRIPGL</sequence>